<evidence type="ECO:0000313" key="6">
    <source>
        <dbReference type="Proteomes" id="UP000001744"/>
    </source>
</evidence>
<feature type="compositionally biased region" description="Polar residues" evidence="2">
    <location>
        <begin position="346"/>
        <end position="370"/>
    </location>
</feature>
<dbReference type="PANTHER" id="PTHR16301:SF26">
    <property type="entry name" value="IMPACT FAMILY MEMBER C14C8.09C"/>
    <property type="match status" value="1"/>
</dbReference>
<feature type="compositionally biased region" description="Low complexity" evidence="2">
    <location>
        <begin position="254"/>
        <end position="264"/>
    </location>
</feature>
<dbReference type="eggNOG" id="KOG3299">
    <property type="taxonomic scope" value="Eukaryota"/>
</dbReference>
<feature type="compositionally biased region" description="Polar residues" evidence="2">
    <location>
        <begin position="326"/>
        <end position="337"/>
    </location>
</feature>
<dbReference type="PANTHER" id="PTHR16301">
    <property type="entry name" value="IMPACT-RELATED"/>
    <property type="match status" value="1"/>
</dbReference>
<evidence type="ECO:0000256" key="1">
    <source>
        <dbReference type="ARBA" id="ARBA00007665"/>
    </source>
</evidence>
<evidence type="ECO:0000256" key="2">
    <source>
        <dbReference type="SAM" id="MobiDB-lite"/>
    </source>
</evidence>
<dbReference type="GeneID" id="7047918"/>
<evidence type="ECO:0000313" key="4">
    <source>
        <dbReference type="EMBL" id="EEB06998.1"/>
    </source>
</evidence>
<keyword evidence="6" id="KW-1185">Reference proteome</keyword>
<dbReference type="AlphaFoldDB" id="B6JZN0"/>
<dbReference type="RefSeq" id="XP_002173291.1">
    <property type="nucleotide sequence ID" value="XM_002173255.1"/>
</dbReference>
<dbReference type="GO" id="GO:0006446">
    <property type="term" value="P:regulation of translational initiation"/>
    <property type="evidence" value="ECO:0000318"/>
    <property type="project" value="GO_Central"/>
</dbReference>
<dbReference type="InterPro" id="IPR001498">
    <property type="entry name" value="Impact_N"/>
</dbReference>
<dbReference type="Pfam" id="PF01205">
    <property type="entry name" value="Impact_N"/>
    <property type="match status" value="1"/>
</dbReference>
<feature type="compositionally biased region" description="Low complexity" evidence="2">
    <location>
        <begin position="284"/>
        <end position="296"/>
    </location>
</feature>
<dbReference type="OrthoDB" id="69641at2759"/>
<protein>
    <recommendedName>
        <fullName evidence="3">Impact N-terminal domain-containing protein</fullName>
    </recommendedName>
</protein>
<dbReference type="InterPro" id="IPR036956">
    <property type="entry name" value="Impact_N_sf"/>
</dbReference>
<evidence type="ECO:0000259" key="3">
    <source>
        <dbReference type="Pfam" id="PF01205"/>
    </source>
</evidence>
<dbReference type="OMA" id="HKMQAWR"/>
<proteinExistence type="inferred from homology"/>
<accession>B6JZN0</accession>
<gene>
    <name evidence="5" type="primary">dbl3</name>
    <name evidence="4" type="ORF">SJAG_02072</name>
</gene>
<dbReference type="JaponicusDB" id="SJAG_02072">
    <property type="gene designation" value="dbl3"/>
</dbReference>
<feature type="domain" description="Impact N-terminal" evidence="3">
    <location>
        <begin position="38"/>
        <end position="139"/>
    </location>
</feature>
<sequence>MSGLKQSQLNFTNKGIILSTPKQSLQQCSHMSNFITDRNSTFVSCFIPCTDAKMLPVYRLMFQESSDFRHCNHKMQAWRLSAEEEGFNDDGEDWSGTNLLKVLREEHVYGLVVCIRWFGGQLLGPVRFQHIRNTARNAITKYRKDLQAKRMAAMMKDVKPLGSENGLPQQTRQVLTQKQRQLLTKDKTVNLLRKMLGKDPIVSADYSKKTLEILNMLIHSRNSMILALREELKQQREGKTSIEAEEKPTKANEETANAKAEPAAITQATKIQDQAPSDFTKPETVSSASDSTSSTVPLIPPEQHLEKEHEVQREKQVEQHEEISDNESTLKSKTTPLDETIENADAANSSVPIAKMETQSNCESSASPEN</sequence>
<dbReference type="VEuPathDB" id="FungiDB:SJAG_02072"/>
<dbReference type="GO" id="GO:0035861">
    <property type="term" value="C:site of double-strand break"/>
    <property type="evidence" value="ECO:0007669"/>
    <property type="project" value="EnsemblFungi"/>
</dbReference>
<reference evidence="4 6" key="1">
    <citation type="journal article" date="2011" name="Science">
        <title>Comparative functional genomics of the fission yeasts.</title>
        <authorList>
            <person name="Rhind N."/>
            <person name="Chen Z."/>
            <person name="Yassour M."/>
            <person name="Thompson D.A."/>
            <person name="Haas B.J."/>
            <person name="Habib N."/>
            <person name="Wapinski I."/>
            <person name="Roy S."/>
            <person name="Lin M.F."/>
            <person name="Heiman D.I."/>
            <person name="Young S.K."/>
            <person name="Furuya K."/>
            <person name="Guo Y."/>
            <person name="Pidoux A."/>
            <person name="Chen H.M."/>
            <person name="Robbertse B."/>
            <person name="Goldberg J.M."/>
            <person name="Aoki K."/>
            <person name="Bayne E.H."/>
            <person name="Berlin A.M."/>
            <person name="Desjardins C.A."/>
            <person name="Dobbs E."/>
            <person name="Dukaj L."/>
            <person name="Fan L."/>
            <person name="FitzGerald M.G."/>
            <person name="French C."/>
            <person name="Gujja S."/>
            <person name="Hansen K."/>
            <person name="Keifenheim D."/>
            <person name="Levin J.Z."/>
            <person name="Mosher R.A."/>
            <person name="Mueller C.A."/>
            <person name="Pfiffner J."/>
            <person name="Priest M."/>
            <person name="Russ C."/>
            <person name="Smialowska A."/>
            <person name="Swoboda P."/>
            <person name="Sykes S.M."/>
            <person name="Vaughn M."/>
            <person name="Vengrova S."/>
            <person name="Yoder R."/>
            <person name="Zeng Q."/>
            <person name="Allshire R."/>
            <person name="Baulcombe D."/>
            <person name="Birren B.W."/>
            <person name="Brown W."/>
            <person name="Ekwall K."/>
            <person name="Kellis M."/>
            <person name="Leatherwood J."/>
            <person name="Levin H."/>
            <person name="Margalit H."/>
            <person name="Martienssen R."/>
            <person name="Nieduszynski C.A."/>
            <person name="Spatafora J.W."/>
            <person name="Friedman N."/>
            <person name="Dalgaard J.Z."/>
            <person name="Baumann P."/>
            <person name="Niki H."/>
            <person name="Regev A."/>
            <person name="Nusbaum C."/>
        </authorList>
    </citation>
    <scope>NUCLEOTIDE SEQUENCE [LARGE SCALE GENOMIC DNA]</scope>
    <source>
        <strain evidence="6">yFS275 / FY16936</strain>
    </source>
</reference>
<name>B6JZN0_SCHJY</name>
<feature type="compositionally biased region" description="Basic and acidic residues" evidence="2">
    <location>
        <begin position="235"/>
        <end position="253"/>
    </location>
</feature>
<dbReference type="InterPro" id="IPR023582">
    <property type="entry name" value="Impact"/>
</dbReference>
<feature type="region of interest" description="Disordered" evidence="2">
    <location>
        <begin position="235"/>
        <end position="370"/>
    </location>
</feature>
<dbReference type="GO" id="GO:0005737">
    <property type="term" value="C:cytoplasm"/>
    <property type="evidence" value="ECO:0000318"/>
    <property type="project" value="GO_Central"/>
</dbReference>
<organism evidence="4 6">
    <name type="scientific">Schizosaccharomyces japonicus (strain yFS275 / FY16936)</name>
    <name type="common">Fission yeast</name>
    <dbReference type="NCBI Taxonomy" id="402676"/>
    <lineage>
        <taxon>Eukaryota</taxon>
        <taxon>Fungi</taxon>
        <taxon>Dikarya</taxon>
        <taxon>Ascomycota</taxon>
        <taxon>Taphrinomycotina</taxon>
        <taxon>Schizosaccharomycetes</taxon>
        <taxon>Schizosaccharomycetales</taxon>
        <taxon>Schizosaccharomycetaceae</taxon>
        <taxon>Schizosaccharomyces</taxon>
    </lineage>
</organism>
<dbReference type="InterPro" id="IPR020568">
    <property type="entry name" value="Ribosomal_Su5_D2-typ_SF"/>
</dbReference>
<dbReference type="Gene3D" id="3.30.230.30">
    <property type="entry name" value="Impact, N-terminal domain"/>
    <property type="match status" value="1"/>
</dbReference>
<feature type="compositionally biased region" description="Basic and acidic residues" evidence="2">
    <location>
        <begin position="303"/>
        <end position="323"/>
    </location>
</feature>
<dbReference type="SUPFAM" id="SSF54211">
    <property type="entry name" value="Ribosomal protein S5 domain 2-like"/>
    <property type="match status" value="1"/>
</dbReference>
<dbReference type="STRING" id="402676.B6JZN0"/>
<dbReference type="HOGENOM" id="CLU_040315_1_0_1"/>
<feature type="compositionally biased region" description="Polar residues" evidence="2">
    <location>
        <begin position="266"/>
        <end position="277"/>
    </location>
</feature>
<dbReference type="Proteomes" id="UP000001744">
    <property type="component" value="Unassembled WGS sequence"/>
</dbReference>
<comment type="similarity">
    <text evidence="1">Belongs to the IMPACT family.</text>
</comment>
<dbReference type="EMBL" id="KE651168">
    <property type="protein sequence ID" value="EEB06998.1"/>
    <property type="molecule type" value="Genomic_DNA"/>
</dbReference>
<evidence type="ECO:0000313" key="5">
    <source>
        <dbReference type="JaponicusDB" id="SJAG_02072"/>
    </source>
</evidence>
<dbReference type="GO" id="GO:0140469">
    <property type="term" value="P:GCN2-mediated signaling"/>
    <property type="evidence" value="ECO:0000318"/>
    <property type="project" value="GO_Central"/>
</dbReference>